<name>W1J0S8_9GAMM</name>
<reference evidence="1" key="1">
    <citation type="submission" date="2013-11" db="EMBL/GenBank/DDBJ databases">
        <title>Draft genome sequence and annotation of the entomopathogenic bacteria, Xenorhabdus cabanillasi strain JM26 and Xenorhabdus szentirmai strain DSM 16338.</title>
        <authorList>
            <person name="Gualtieri M."/>
            <person name="Ogier J.C."/>
            <person name="Pages S."/>
            <person name="Givaudan A."/>
            <person name="Gaudriault S."/>
        </authorList>
    </citation>
    <scope>NUCLEOTIDE SEQUENCE [LARGE SCALE GENOMIC DNA]</scope>
    <source>
        <strain evidence="1">DSM 16338</strain>
    </source>
</reference>
<dbReference type="EMBL" id="CBXF010000086">
    <property type="protein sequence ID" value="CDL83060.1"/>
    <property type="molecule type" value="Genomic_DNA"/>
</dbReference>
<protein>
    <submittedName>
        <fullName evidence="1">Uncharacterized protein</fullName>
    </submittedName>
</protein>
<accession>W1J0S8</accession>
<evidence type="ECO:0000313" key="2">
    <source>
        <dbReference type="Proteomes" id="UP000019202"/>
    </source>
</evidence>
<dbReference type="AlphaFoldDB" id="W1J0S8"/>
<keyword evidence="2" id="KW-1185">Reference proteome</keyword>
<comment type="caution">
    <text evidence="1">The sequence shown here is derived from an EMBL/GenBank/DDBJ whole genome shotgun (WGS) entry which is preliminary data.</text>
</comment>
<organism evidence="1 2">
    <name type="scientific">Xenorhabdus szentirmaii DSM 16338</name>
    <dbReference type="NCBI Taxonomy" id="1427518"/>
    <lineage>
        <taxon>Bacteria</taxon>
        <taxon>Pseudomonadati</taxon>
        <taxon>Pseudomonadota</taxon>
        <taxon>Gammaproteobacteria</taxon>
        <taxon>Enterobacterales</taxon>
        <taxon>Morganellaceae</taxon>
        <taxon>Xenorhabdus</taxon>
    </lineage>
</organism>
<dbReference type="STRING" id="1427518.XSR1_280042"/>
<evidence type="ECO:0000313" key="1">
    <source>
        <dbReference type="EMBL" id="CDL83060.1"/>
    </source>
</evidence>
<sequence length="68" mass="7640">MCASVVINKGDRIMLSVIDKYAKVSKPNPIISNKIITLGMSANDRIPFDEFIFIFYLATCNDLLKTID</sequence>
<gene>
    <name evidence="1" type="ORF">XSR1_280042</name>
</gene>
<dbReference type="Proteomes" id="UP000019202">
    <property type="component" value="Unassembled WGS sequence"/>
</dbReference>
<proteinExistence type="predicted"/>